<dbReference type="SUPFAM" id="SSF53300">
    <property type="entry name" value="vWA-like"/>
    <property type="match status" value="2"/>
</dbReference>
<dbReference type="eggNOG" id="COG5164">
    <property type="taxonomic scope" value="Bacteria"/>
</dbReference>
<dbReference type="Proteomes" id="UP000005801">
    <property type="component" value="Unassembled WGS sequence"/>
</dbReference>
<dbReference type="PROSITE" id="PS50234">
    <property type="entry name" value="VWFA"/>
    <property type="match status" value="2"/>
</dbReference>
<organism evidence="3 4">
    <name type="scientific">Plesiocystis pacifica SIR-1</name>
    <dbReference type="NCBI Taxonomy" id="391625"/>
    <lineage>
        <taxon>Bacteria</taxon>
        <taxon>Pseudomonadati</taxon>
        <taxon>Myxococcota</taxon>
        <taxon>Polyangia</taxon>
        <taxon>Nannocystales</taxon>
        <taxon>Nannocystaceae</taxon>
        <taxon>Plesiocystis</taxon>
    </lineage>
</organism>
<keyword evidence="3" id="KW-0969">Cilium</keyword>
<name>A6GCE6_9BACT</name>
<feature type="domain" description="VWFA" evidence="2">
    <location>
        <begin position="26"/>
        <end position="261"/>
    </location>
</feature>
<dbReference type="InterPro" id="IPR002035">
    <property type="entry name" value="VWF_A"/>
</dbReference>
<sequence>MGTHEEPAQAGFDCPEEGECTFKKPNIMFIVDNSTSMNEIWDTDNNLTRWQVSVAALQQIVQPGSFLSQNTHLALMRFGHDPSPAEGTTIPADSSGIVDGQALDVAWDDDNAAYYPCNGQALLDALDATPAPANGALFGIGTWTNGALQAVSDEIDATKADHPADQADPARAYVNVLLTDGAWTGQDGTTTLSPASQNPANTTADLFDNQDISTYVVAVAGDPAAEMAADETAAAGGTDAAIDGNTPEELEQALANVVQNIISSVVAPECIGGLPRVMILLDASSSMLNIGGGTMAGGMGETGWDQAREALAGEQGLFDIDVGIGAAEDVTQLGLAVFGHNQPAPGEQNILVQYAPCAKDNFAWALDPNSSCVEPGCTDPWGGPPIAWTYSDGQQDPPGFDIPTTSHMPQCAGNTFCSGSGTYTHLGLQLIKDNQVQYQADGLMDGAEFPTNDETIYFNILITDGQYNGYSTNAQVQGELEEMYNDGITTYVIGFGDGVDTPAAMAQLQNMAQWGSGDSENYYDANNQAELEAALTSIFGGLEFDPCCAFNDCSETPEPTTLEPDPIPDDDGTTDGPLDTDTGDTTEEETTEEGTTEETTEEGTTEETTEEGSTDDTTESTGEESTSDDGNDDEIGAEETGTGDAGSGDIGEDDGCNCSTSDDDNKTRGLLGTFLVLGFAGLIRRRRRD</sequence>
<dbReference type="NCBIfam" id="TIGR03901">
    <property type="entry name" value="MYXO-CTERM"/>
    <property type="match status" value="1"/>
</dbReference>
<accession>A6GCE6</accession>
<evidence type="ECO:0000313" key="3">
    <source>
        <dbReference type="EMBL" id="EDM76403.1"/>
    </source>
</evidence>
<dbReference type="InterPro" id="IPR036465">
    <property type="entry name" value="vWFA_dom_sf"/>
</dbReference>
<dbReference type="AlphaFoldDB" id="A6GCE6"/>
<keyword evidence="3" id="KW-0282">Flagellum</keyword>
<dbReference type="SMART" id="SM00327">
    <property type="entry name" value="VWA"/>
    <property type="match status" value="2"/>
</dbReference>
<comment type="caution">
    <text evidence="3">The sequence shown here is derived from an EMBL/GenBank/DDBJ whole genome shotgun (WGS) entry which is preliminary data.</text>
</comment>
<evidence type="ECO:0000259" key="2">
    <source>
        <dbReference type="PROSITE" id="PS50234"/>
    </source>
</evidence>
<feature type="domain" description="VWFA" evidence="2">
    <location>
        <begin position="276"/>
        <end position="538"/>
    </location>
</feature>
<proteinExistence type="predicted"/>
<evidence type="ECO:0000256" key="1">
    <source>
        <dbReference type="SAM" id="MobiDB-lite"/>
    </source>
</evidence>
<dbReference type="Gene3D" id="3.40.50.410">
    <property type="entry name" value="von Willebrand factor, type A domain"/>
    <property type="match status" value="2"/>
</dbReference>
<dbReference type="InterPro" id="IPR024038">
    <property type="entry name" value="MYXO-CTERM"/>
</dbReference>
<gene>
    <name evidence="3" type="primary">fliP</name>
    <name evidence="3" type="ORF">PPSIR1_23759</name>
</gene>
<evidence type="ECO:0000313" key="4">
    <source>
        <dbReference type="Proteomes" id="UP000005801"/>
    </source>
</evidence>
<feature type="compositionally biased region" description="Acidic residues" evidence="1">
    <location>
        <begin position="581"/>
        <end position="637"/>
    </location>
</feature>
<reference evidence="3 4" key="1">
    <citation type="submission" date="2007-06" db="EMBL/GenBank/DDBJ databases">
        <authorList>
            <person name="Shimkets L."/>
            <person name="Ferriera S."/>
            <person name="Johnson J."/>
            <person name="Kravitz S."/>
            <person name="Beeson K."/>
            <person name="Sutton G."/>
            <person name="Rogers Y.-H."/>
            <person name="Friedman R."/>
            <person name="Frazier M."/>
            <person name="Venter J.C."/>
        </authorList>
    </citation>
    <scope>NUCLEOTIDE SEQUENCE [LARGE SCALE GENOMIC DNA]</scope>
    <source>
        <strain evidence="3 4">SIR-1</strain>
    </source>
</reference>
<protein>
    <submittedName>
        <fullName evidence="3">Flagellar biosynthesis protein P</fullName>
    </submittedName>
</protein>
<feature type="region of interest" description="Disordered" evidence="1">
    <location>
        <begin position="555"/>
        <end position="670"/>
    </location>
</feature>
<dbReference type="EMBL" id="ABCS01000065">
    <property type="protein sequence ID" value="EDM76403.1"/>
    <property type="molecule type" value="Genomic_DNA"/>
</dbReference>
<keyword evidence="3" id="KW-0966">Cell projection</keyword>
<keyword evidence="4" id="KW-1185">Reference proteome</keyword>